<dbReference type="PANTHER" id="PTHR42792:SF1">
    <property type="entry name" value="FLAGELLAR HOOK-ASSOCIATED PROTEIN 3"/>
    <property type="match status" value="1"/>
</dbReference>
<comment type="subcellular location">
    <subcellularLocation>
        <location evidence="1">Bacterial flagellum</location>
    </subcellularLocation>
    <subcellularLocation>
        <location evidence="2">Secreted</location>
    </subcellularLocation>
</comment>
<dbReference type="GO" id="GO:0005198">
    <property type="term" value="F:structural molecule activity"/>
    <property type="evidence" value="ECO:0007669"/>
    <property type="project" value="InterPro"/>
</dbReference>
<evidence type="ECO:0000256" key="2">
    <source>
        <dbReference type="ARBA" id="ARBA00004613"/>
    </source>
</evidence>
<sequence>MVGRVATFAHSSKLLSLAMQTQSRLAEKQVQEASGLVSSTYGGLGADAGSVVDLEVSLTRAQSYLSSAQTALSRVEMMYSAVGGISDILTSIRSSVNGVITEDQISDLQALAASYLEDISSLLNTRYEGRYLFGGGMTSPAPVDTGSYVVTDLDTADTSYYSGDSVIQSVRISAGRELSYGVTGDNAAFEETLRVLSYLANATDLTVAGLPEISEALVSAQDKVIAVQSTLSIKAASLETAITREEDYITAISETINSKKSVDVVALAAEIATMETQLQASYSIIGKLSNFSLLDYLR</sequence>
<dbReference type="PANTHER" id="PTHR42792">
    <property type="entry name" value="FLAGELLIN"/>
    <property type="match status" value="1"/>
</dbReference>
<dbReference type="InterPro" id="IPR001029">
    <property type="entry name" value="Flagellin_N"/>
</dbReference>
<keyword evidence="6" id="KW-0969">Cilium</keyword>
<evidence type="ECO:0000256" key="1">
    <source>
        <dbReference type="ARBA" id="ARBA00004365"/>
    </source>
</evidence>
<dbReference type="InterPro" id="IPR001492">
    <property type="entry name" value="Flagellin"/>
</dbReference>
<organism evidence="6 7">
    <name type="scientific">Pannonibacter indicus</name>
    <dbReference type="NCBI Taxonomy" id="466044"/>
    <lineage>
        <taxon>Bacteria</taxon>
        <taxon>Pseudomonadati</taxon>
        <taxon>Pseudomonadota</taxon>
        <taxon>Alphaproteobacteria</taxon>
        <taxon>Hyphomicrobiales</taxon>
        <taxon>Stappiaceae</taxon>
        <taxon>Pannonibacter</taxon>
    </lineage>
</organism>
<proteinExistence type="inferred from homology"/>
<keyword evidence="4" id="KW-0975">Bacterial flagellum</keyword>
<keyword evidence="6" id="KW-0282">Flagellum</keyword>
<dbReference type="GO" id="GO:0009288">
    <property type="term" value="C:bacterial-type flagellum"/>
    <property type="evidence" value="ECO:0007669"/>
    <property type="project" value="UniProtKB-SubCell"/>
</dbReference>
<reference evidence="7" key="1">
    <citation type="submission" date="2015-08" db="EMBL/GenBank/DDBJ databases">
        <authorList>
            <person name="Varghese N."/>
        </authorList>
    </citation>
    <scope>NUCLEOTIDE SEQUENCE [LARGE SCALE GENOMIC DNA]</scope>
    <source>
        <strain evidence="7">DSM 23407</strain>
    </source>
</reference>
<name>A0A0K6HQF2_9HYPH</name>
<evidence type="ECO:0000259" key="5">
    <source>
        <dbReference type="Pfam" id="PF00669"/>
    </source>
</evidence>
<comment type="similarity">
    <text evidence="3">Belongs to the bacterial flagellin family.</text>
</comment>
<evidence type="ECO:0000256" key="3">
    <source>
        <dbReference type="ARBA" id="ARBA00005709"/>
    </source>
</evidence>
<dbReference type="NCBIfam" id="NF006489">
    <property type="entry name" value="PRK08913.1"/>
    <property type="match status" value="1"/>
</dbReference>
<dbReference type="Pfam" id="PF00669">
    <property type="entry name" value="Flagellin_N"/>
    <property type="match status" value="1"/>
</dbReference>
<dbReference type="OrthoDB" id="9758307at2"/>
<dbReference type="EMBL" id="CYHE01000002">
    <property type="protein sequence ID" value="CUA93043.1"/>
    <property type="molecule type" value="Genomic_DNA"/>
</dbReference>
<protein>
    <submittedName>
        <fullName evidence="6">Flagellin and related hook-associated protein FlgL</fullName>
    </submittedName>
</protein>
<gene>
    <name evidence="6" type="ORF">Ga0061067_102233</name>
</gene>
<evidence type="ECO:0000313" key="7">
    <source>
        <dbReference type="Proteomes" id="UP000183900"/>
    </source>
</evidence>
<evidence type="ECO:0000256" key="4">
    <source>
        <dbReference type="ARBA" id="ARBA00023143"/>
    </source>
</evidence>
<accession>A0A0K6HQF2</accession>
<dbReference type="Gene3D" id="1.20.1330.10">
    <property type="entry name" value="f41 fragment of flagellin, N-terminal domain"/>
    <property type="match status" value="1"/>
</dbReference>
<dbReference type="GO" id="GO:0005576">
    <property type="term" value="C:extracellular region"/>
    <property type="evidence" value="ECO:0007669"/>
    <property type="project" value="UniProtKB-SubCell"/>
</dbReference>
<keyword evidence="7" id="KW-1185">Reference proteome</keyword>
<dbReference type="SUPFAM" id="SSF64518">
    <property type="entry name" value="Phase 1 flagellin"/>
    <property type="match status" value="1"/>
</dbReference>
<dbReference type="Proteomes" id="UP000183900">
    <property type="component" value="Unassembled WGS sequence"/>
</dbReference>
<dbReference type="RefSeq" id="WP_055454519.1">
    <property type="nucleotide sequence ID" value="NZ_CYHE01000002.1"/>
</dbReference>
<dbReference type="AlphaFoldDB" id="A0A0K6HQF2"/>
<evidence type="ECO:0000313" key="6">
    <source>
        <dbReference type="EMBL" id="CUA93043.1"/>
    </source>
</evidence>
<keyword evidence="6" id="KW-0966">Cell projection</keyword>
<feature type="domain" description="Flagellin N-terminal" evidence="5">
    <location>
        <begin position="7"/>
        <end position="135"/>
    </location>
</feature>